<dbReference type="PROSITE" id="PS51257">
    <property type="entry name" value="PROKAR_LIPOPROTEIN"/>
    <property type="match status" value="1"/>
</dbReference>
<dbReference type="RefSeq" id="WP_162087981.1">
    <property type="nucleotide sequence ID" value="NZ_CAJIMS010000001.1"/>
</dbReference>
<keyword evidence="3" id="KW-1185">Reference proteome</keyword>
<feature type="region of interest" description="Disordered" evidence="1">
    <location>
        <begin position="28"/>
        <end position="49"/>
    </location>
</feature>
<feature type="compositionally biased region" description="Polar residues" evidence="1">
    <location>
        <begin position="28"/>
        <end position="37"/>
    </location>
</feature>
<evidence type="ECO:0000256" key="1">
    <source>
        <dbReference type="SAM" id="MobiDB-lite"/>
    </source>
</evidence>
<gene>
    <name evidence="2" type="ORF">CHRY9390_01591</name>
</gene>
<evidence type="ECO:0000313" key="3">
    <source>
        <dbReference type="Proteomes" id="UP000662618"/>
    </source>
</evidence>
<comment type="caution">
    <text evidence="2">The sequence shown here is derived from an EMBL/GenBank/DDBJ whole genome shotgun (WGS) entry which is preliminary data.</text>
</comment>
<evidence type="ECO:0008006" key="4">
    <source>
        <dbReference type="Google" id="ProtNLM"/>
    </source>
</evidence>
<name>A0A9N8QS46_9FLAO</name>
<protein>
    <recommendedName>
        <fullName evidence="4">Lipoprotein</fullName>
    </recommendedName>
</protein>
<dbReference type="AlphaFoldDB" id="A0A9N8QS46"/>
<sequence length="49" mass="5559">MKAHYLWYAVLLLFSLSLVSCYEDIPVTPSTSQQTAQDHADKGDDFPKK</sequence>
<organism evidence="2 3">
    <name type="scientific">Chryseobacterium aquaeductus</name>
    <dbReference type="NCBI Taxonomy" id="2675056"/>
    <lineage>
        <taxon>Bacteria</taxon>
        <taxon>Pseudomonadati</taxon>
        <taxon>Bacteroidota</taxon>
        <taxon>Flavobacteriia</taxon>
        <taxon>Flavobacteriales</taxon>
        <taxon>Weeksellaceae</taxon>
        <taxon>Chryseobacterium group</taxon>
        <taxon>Chryseobacterium</taxon>
    </lineage>
</organism>
<dbReference type="Proteomes" id="UP000662618">
    <property type="component" value="Unassembled WGS sequence"/>
</dbReference>
<evidence type="ECO:0000313" key="2">
    <source>
        <dbReference type="EMBL" id="CAD7806962.1"/>
    </source>
</evidence>
<feature type="compositionally biased region" description="Basic and acidic residues" evidence="1">
    <location>
        <begin position="38"/>
        <end position="49"/>
    </location>
</feature>
<accession>A0A9N8QS46</accession>
<dbReference type="EMBL" id="CAJIMS010000001">
    <property type="protein sequence ID" value="CAD7806962.1"/>
    <property type="molecule type" value="Genomic_DNA"/>
</dbReference>
<reference evidence="2" key="1">
    <citation type="submission" date="2020-12" db="EMBL/GenBank/DDBJ databases">
        <authorList>
            <person name="Rodrigo-Torres L."/>
            <person name="Arahal R. D."/>
            <person name="Lucena T."/>
        </authorList>
    </citation>
    <scope>NUCLEOTIDE SEQUENCE</scope>
    <source>
        <strain evidence="2">CECT 9390</strain>
    </source>
</reference>
<proteinExistence type="predicted"/>